<organism evidence="1">
    <name type="scientific">human gut metagenome</name>
    <dbReference type="NCBI Taxonomy" id="408170"/>
    <lineage>
        <taxon>unclassified sequences</taxon>
        <taxon>metagenomes</taxon>
        <taxon>organismal metagenomes</taxon>
    </lineage>
</organism>
<dbReference type="AlphaFoldDB" id="W1X8T3"/>
<gene>
    <name evidence="1" type="ORF">Q604_UNBC17896G0001</name>
</gene>
<evidence type="ECO:0000313" key="1">
    <source>
        <dbReference type="EMBL" id="ETJ25224.1"/>
    </source>
</evidence>
<proteinExistence type="predicted"/>
<accession>W1X8T3</accession>
<name>W1X8T3_9ZZZZ</name>
<protein>
    <submittedName>
        <fullName evidence="1">NADH oxidase</fullName>
    </submittedName>
</protein>
<reference evidence="1" key="1">
    <citation type="submission" date="2013-12" db="EMBL/GenBank/DDBJ databases">
        <title>A Varibaculum cambriense genome reconstructed from a premature infant gut community with otherwise low bacterial novelty that shifts toward anaerobic metabolism during the third week of life.</title>
        <authorList>
            <person name="Brown C.T."/>
            <person name="Sharon I."/>
            <person name="Thomas B.C."/>
            <person name="Castelle C.J."/>
            <person name="Morowitz M.J."/>
            <person name="Banfield J.F."/>
        </authorList>
    </citation>
    <scope>NUCLEOTIDE SEQUENCE</scope>
</reference>
<sequence length="32" mass="3849">INFDEKKIKVKIVGSSEEFEDNYDKLIYSSYF</sequence>
<dbReference type="EMBL" id="AZMM01017896">
    <property type="protein sequence ID" value="ETJ25224.1"/>
    <property type="molecule type" value="Genomic_DNA"/>
</dbReference>
<comment type="caution">
    <text evidence="1">The sequence shown here is derived from an EMBL/GenBank/DDBJ whole genome shotgun (WGS) entry which is preliminary data.</text>
</comment>
<feature type="non-terminal residue" evidence="1">
    <location>
        <position position="1"/>
    </location>
</feature>